<sequence>MSVHTRLPGPVRGHRVRHKTAAAASVAVWSIVAAGCTVSGWNRTAAQTLEEHGPLTLAAVVFNLSLATAGIIGVWGCQPDIATADSRGESAPASVARLPGALGFGTAPDYSPA</sequence>
<gene>
    <name evidence="1" type="ORF">SAMN05421630_10219</name>
</gene>
<dbReference type="STRING" id="530584.SAMN05421630_10219"/>
<keyword evidence="2" id="KW-1185">Reference proteome</keyword>
<dbReference type="RefSeq" id="WP_091799085.1">
    <property type="nucleotide sequence ID" value="NZ_CP016353.1"/>
</dbReference>
<dbReference type="Proteomes" id="UP000199494">
    <property type="component" value="Unassembled WGS sequence"/>
</dbReference>
<accession>A0A1G6LEC8</accession>
<protein>
    <submittedName>
        <fullName evidence="1">Uncharacterized protein</fullName>
    </submittedName>
</protein>
<reference evidence="1 2" key="1">
    <citation type="submission" date="2016-10" db="EMBL/GenBank/DDBJ databases">
        <authorList>
            <person name="de Groot N.N."/>
        </authorList>
    </citation>
    <scope>NUCLEOTIDE SEQUENCE [LARGE SCALE GENOMIC DNA]</scope>
    <source>
        <strain evidence="1 2">CGMCC 4.5506</strain>
    </source>
</reference>
<name>A0A1G6LEC8_9PSEU</name>
<organism evidence="1 2">
    <name type="scientific">Prauserella marina</name>
    <dbReference type="NCBI Taxonomy" id="530584"/>
    <lineage>
        <taxon>Bacteria</taxon>
        <taxon>Bacillati</taxon>
        <taxon>Actinomycetota</taxon>
        <taxon>Actinomycetes</taxon>
        <taxon>Pseudonocardiales</taxon>
        <taxon>Pseudonocardiaceae</taxon>
        <taxon>Prauserella</taxon>
    </lineage>
</organism>
<proteinExistence type="predicted"/>
<dbReference type="EMBL" id="FMZE01000002">
    <property type="protein sequence ID" value="SDC41762.1"/>
    <property type="molecule type" value="Genomic_DNA"/>
</dbReference>
<dbReference type="AlphaFoldDB" id="A0A1G6LEC8"/>
<evidence type="ECO:0000313" key="2">
    <source>
        <dbReference type="Proteomes" id="UP000199494"/>
    </source>
</evidence>
<evidence type="ECO:0000313" key="1">
    <source>
        <dbReference type="EMBL" id="SDC41762.1"/>
    </source>
</evidence>